<evidence type="ECO:0000313" key="2">
    <source>
        <dbReference type="EMBL" id="PRQ07021.1"/>
    </source>
</evidence>
<evidence type="ECO:0000313" key="3">
    <source>
        <dbReference type="Proteomes" id="UP000238823"/>
    </source>
</evidence>
<name>A0A2S9YPK2_9BACT</name>
<protein>
    <submittedName>
        <fullName evidence="2">Uncharacterized protein</fullName>
    </submittedName>
</protein>
<dbReference type="RefSeq" id="WP_106090247.1">
    <property type="nucleotide sequence ID" value="NZ_PVNL01000060.1"/>
</dbReference>
<dbReference type="OrthoDB" id="9845571at2"/>
<feature type="transmembrane region" description="Helical" evidence="1">
    <location>
        <begin position="103"/>
        <end position="122"/>
    </location>
</feature>
<dbReference type="EMBL" id="PVNL01000060">
    <property type="protein sequence ID" value="PRQ07021.1"/>
    <property type="molecule type" value="Genomic_DNA"/>
</dbReference>
<feature type="transmembrane region" description="Helical" evidence="1">
    <location>
        <begin position="128"/>
        <end position="148"/>
    </location>
</feature>
<organism evidence="2 3">
    <name type="scientific">Enhygromyxa salina</name>
    <dbReference type="NCBI Taxonomy" id="215803"/>
    <lineage>
        <taxon>Bacteria</taxon>
        <taxon>Pseudomonadati</taxon>
        <taxon>Myxococcota</taxon>
        <taxon>Polyangia</taxon>
        <taxon>Nannocystales</taxon>
        <taxon>Nannocystaceae</taxon>
        <taxon>Enhygromyxa</taxon>
    </lineage>
</organism>
<evidence type="ECO:0000256" key="1">
    <source>
        <dbReference type="SAM" id="Phobius"/>
    </source>
</evidence>
<accession>A0A2S9YPK2</accession>
<reference evidence="2 3" key="1">
    <citation type="submission" date="2018-03" db="EMBL/GenBank/DDBJ databases">
        <title>Draft Genome Sequences of the Obligatory Marine Myxobacteria Enhygromyxa salina SWB007.</title>
        <authorList>
            <person name="Poehlein A."/>
            <person name="Moghaddam J.A."/>
            <person name="Harms H."/>
            <person name="Alanjari M."/>
            <person name="Koenig G.M."/>
            <person name="Daniel R."/>
            <person name="Schaeberle T.F."/>
        </authorList>
    </citation>
    <scope>NUCLEOTIDE SEQUENCE [LARGE SCALE GENOMIC DNA]</scope>
    <source>
        <strain evidence="2 3">SWB007</strain>
    </source>
</reference>
<sequence>MGRRNSKPKNKRGTRAQRFGWTYGGLILLAFAAPAPLFGLLEAGGGWGVAGCWVVLHAILAAYVHVQNRTLPRFHPAGFGKPSDPGFRERGFTKEHPPTRSKWELALFLLAGWMIVGIGPAMPDYPSWIAPSFVSLLGLSVGLLAYRYDHKSARDARRLLGAQPIRDATHASEGRLVGTVVGERSAKPVLWREVLEYAWSESQQVTKDITDSNGNPQTVQVTETSHYSCGLRRERELESLRLDTELGIIEVPLRGLVWAAERELSFGRRGEEASGWRPPKPKGQAIPDRTRAVALERIHAGDRVAVLGELRREQGRIVGGKDSAAVLFAAGGSDPQVVLRRALLGRRALLAAMVLLGVATFMS</sequence>
<comment type="caution">
    <text evidence="2">The sequence shown here is derived from an EMBL/GenBank/DDBJ whole genome shotgun (WGS) entry which is preliminary data.</text>
</comment>
<feature type="transmembrane region" description="Helical" evidence="1">
    <location>
        <begin position="47"/>
        <end position="66"/>
    </location>
</feature>
<dbReference type="AlphaFoldDB" id="A0A2S9YPK2"/>
<keyword evidence="1" id="KW-1133">Transmembrane helix</keyword>
<feature type="transmembrane region" description="Helical" evidence="1">
    <location>
        <begin position="21"/>
        <end position="41"/>
    </location>
</feature>
<proteinExistence type="predicted"/>
<gene>
    <name evidence="2" type="ORF">ENSA7_32450</name>
</gene>
<keyword evidence="1" id="KW-0812">Transmembrane</keyword>
<dbReference type="Proteomes" id="UP000238823">
    <property type="component" value="Unassembled WGS sequence"/>
</dbReference>
<keyword evidence="1" id="KW-0472">Membrane</keyword>
<feature type="transmembrane region" description="Helical" evidence="1">
    <location>
        <begin position="344"/>
        <end position="362"/>
    </location>
</feature>